<protein>
    <submittedName>
        <fullName evidence="1">Uncharacterized protein</fullName>
    </submittedName>
</protein>
<evidence type="ECO:0000313" key="2">
    <source>
        <dbReference type="Proteomes" id="UP000186955"/>
    </source>
</evidence>
<comment type="caution">
    <text evidence="1">The sequence shown here is derived from an EMBL/GenBank/DDBJ whole genome shotgun (WGS) entry which is preliminary data.</text>
</comment>
<keyword evidence="2" id="KW-1185">Reference proteome</keyword>
<dbReference type="AlphaFoldDB" id="A0A1Q5U756"/>
<dbReference type="STRING" id="1316194.A0A1Q5U756"/>
<proteinExistence type="predicted"/>
<organism evidence="1 2">
    <name type="scientific">Penicillium subrubescens</name>
    <dbReference type="NCBI Taxonomy" id="1316194"/>
    <lineage>
        <taxon>Eukaryota</taxon>
        <taxon>Fungi</taxon>
        <taxon>Dikarya</taxon>
        <taxon>Ascomycota</taxon>
        <taxon>Pezizomycotina</taxon>
        <taxon>Eurotiomycetes</taxon>
        <taxon>Eurotiomycetidae</taxon>
        <taxon>Eurotiales</taxon>
        <taxon>Aspergillaceae</taxon>
        <taxon>Penicillium</taxon>
    </lineage>
</organism>
<accession>A0A1Q5U756</accession>
<evidence type="ECO:0000313" key="1">
    <source>
        <dbReference type="EMBL" id="OKP08310.1"/>
    </source>
</evidence>
<sequence length="167" mass="19593">MTTYKPFSSTELLSAIHIDSEGNLFHLEDQVTEQGLLTLCKNFLTIHTQSNVWRFPHLSVIEYLEAKEGWSRSKAHYQVARTCLSYLITTYDRDFPELPLQTFDLDTDTAVRDEDIVDADKEIEPTELEESDHCFGKYHPFHIYVSNVGCTIPAKLRIQRRRHWRIF</sequence>
<dbReference type="EMBL" id="MNBE01000569">
    <property type="protein sequence ID" value="OKP08310.1"/>
    <property type="molecule type" value="Genomic_DNA"/>
</dbReference>
<dbReference type="Proteomes" id="UP000186955">
    <property type="component" value="Unassembled WGS sequence"/>
</dbReference>
<gene>
    <name evidence="1" type="ORF">PENSUB_5677</name>
</gene>
<reference evidence="1 2" key="1">
    <citation type="submission" date="2016-10" db="EMBL/GenBank/DDBJ databases">
        <title>Genome sequence of the ascomycete fungus Penicillium subrubescens.</title>
        <authorList>
            <person name="De Vries R.P."/>
            <person name="Peng M."/>
            <person name="Dilokpimol A."/>
            <person name="Hilden K."/>
            <person name="Makela M.R."/>
            <person name="Grigoriev I."/>
            <person name="Riley R."/>
            <person name="Granchi Z."/>
        </authorList>
    </citation>
    <scope>NUCLEOTIDE SEQUENCE [LARGE SCALE GENOMIC DNA]</scope>
    <source>
        <strain evidence="1 2">CBS 132785</strain>
    </source>
</reference>
<name>A0A1Q5U756_9EURO</name>